<organism evidence="1 2">
    <name type="scientific">Rhizobium freirei PRF 81</name>
    <dbReference type="NCBI Taxonomy" id="363754"/>
    <lineage>
        <taxon>Bacteria</taxon>
        <taxon>Pseudomonadati</taxon>
        <taxon>Pseudomonadota</taxon>
        <taxon>Alphaproteobacteria</taxon>
        <taxon>Hyphomicrobiales</taxon>
        <taxon>Rhizobiaceae</taxon>
        <taxon>Rhizobium/Agrobacterium group</taxon>
        <taxon>Rhizobium</taxon>
    </lineage>
</organism>
<accession>N6UVY7</accession>
<protein>
    <submittedName>
        <fullName evidence="1">Mobile element protein</fullName>
    </submittedName>
</protein>
<comment type="caution">
    <text evidence="1">The sequence shown here is derived from an EMBL/GenBank/DDBJ whole genome shotgun (WGS) entry which is preliminary data.</text>
</comment>
<dbReference type="EMBL" id="AQHN01000084">
    <property type="protein sequence ID" value="ENN84916.1"/>
    <property type="molecule type" value="Genomic_DNA"/>
</dbReference>
<name>N6UVY7_9HYPH</name>
<reference evidence="1 2" key="1">
    <citation type="journal article" date="2012" name="BMC Genomics">
        <title>Genomic basis of broad host range and environmental adaptability of Rhizobium tropici CIAT 899 and Rhizobium sp. PRF 81 which are used in inoculants for common bean (Phaseolus vulgaris L.).</title>
        <authorList>
            <person name="Ormeno-Orrillo E."/>
            <person name="Menna P."/>
            <person name="Almeida L.G."/>
            <person name="Ollero F.J."/>
            <person name="Nicolas M.F."/>
            <person name="Pains Rodrigues E."/>
            <person name="Shigueyoshi Nakatani A."/>
            <person name="Silva Batista J.S."/>
            <person name="Oliveira Chueire L.M."/>
            <person name="Souza R.C."/>
            <person name="Ribeiro Vasconcelos A.T."/>
            <person name="Megias M."/>
            <person name="Hungria M."/>
            <person name="Martinez-Romero E."/>
        </authorList>
    </citation>
    <scope>NUCLEOTIDE SEQUENCE [LARGE SCALE GENOMIC DNA]</scope>
    <source>
        <strain evidence="1 2">PRF 81</strain>
    </source>
</reference>
<keyword evidence="2" id="KW-1185">Reference proteome</keyword>
<evidence type="ECO:0000313" key="2">
    <source>
        <dbReference type="Proteomes" id="UP000012429"/>
    </source>
</evidence>
<proteinExistence type="predicted"/>
<dbReference type="PATRIC" id="fig|363754.4.peg.4949"/>
<dbReference type="AlphaFoldDB" id="N6UVY7"/>
<sequence length="54" mass="6220">MRYADQLPEPVEAMIVRLKKGKPHWGAGKIWELLMPYLSQAPPVKSALPWRMTC</sequence>
<dbReference type="Proteomes" id="UP000012429">
    <property type="component" value="Unassembled WGS sequence"/>
</dbReference>
<gene>
    <name evidence="1" type="ORF">RHSP_83114</name>
</gene>
<evidence type="ECO:0000313" key="1">
    <source>
        <dbReference type="EMBL" id="ENN84916.1"/>
    </source>
</evidence>